<evidence type="ECO:0000313" key="2">
    <source>
        <dbReference type="EMBL" id="MED6179217.1"/>
    </source>
</evidence>
<feature type="region of interest" description="Disordered" evidence="1">
    <location>
        <begin position="1"/>
        <end position="111"/>
    </location>
</feature>
<dbReference type="EMBL" id="JASCZI010162720">
    <property type="protein sequence ID" value="MED6179217.1"/>
    <property type="molecule type" value="Genomic_DNA"/>
</dbReference>
<protein>
    <submittedName>
        <fullName evidence="2">Uncharacterized protein</fullName>
    </submittedName>
</protein>
<reference evidence="2 3" key="1">
    <citation type="journal article" date="2023" name="Plants (Basel)">
        <title>Bridging the Gap: Combining Genomics and Transcriptomics Approaches to Understand Stylosanthes scabra, an Orphan Legume from the Brazilian Caatinga.</title>
        <authorList>
            <person name="Ferreira-Neto J.R.C."/>
            <person name="da Silva M.D."/>
            <person name="Binneck E."/>
            <person name="de Melo N.F."/>
            <person name="da Silva R.H."/>
            <person name="de Melo A.L.T.M."/>
            <person name="Pandolfi V."/>
            <person name="Bustamante F.O."/>
            <person name="Brasileiro-Vidal A.C."/>
            <person name="Benko-Iseppon A.M."/>
        </authorList>
    </citation>
    <scope>NUCLEOTIDE SEQUENCE [LARGE SCALE GENOMIC DNA]</scope>
    <source>
        <tissue evidence="2">Leaves</tissue>
    </source>
</reference>
<sequence>MGLHGRAQSQAERMSQRERATEMLEQPQVRTRSCPTGTCPDPAGHHGTGPRLRQRAPPDGHTLAAPPPDPPQRAQLHPPPPSSASSLVTAAQLAPHRGRLPGPRHLRLSAA</sequence>
<proteinExistence type="predicted"/>
<feature type="compositionally biased region" description="Basic residues" evidence="1">
    <location>
        <begin position="96"/>
        <end position="111"/>
    </location>
</feature>
<feature type="non-terminal residue" evidence="2">
    <location>
        <position position="111"/>
    </location>
</feature>
<dbReference type="Proteomes" id="UP001341840">
    <property type="component" value="Unassembled WGS sequence"/>
</dbReference>
<keyword evidence="3" id="KW-1185">Reference proteome</keyword>
<feature type="compositionally biased region" description="Pro residues" evidence="1">
    <location>
        <begin position="65"/>
        <end position="82"/>
    </location>
</feature>
<organism evidence="2 3">
    <name type="scientific">Stylosanthes scabra</name>
    <dbReference type="NCBI Taxonomy" id="79078"/>
    <lineage>
        <taxon>Eukaryota</taxon>
        <taxon>Viridiplantae</taxon>
        <taxon>Streptophyta</taxon>
        <taxon>Embryophyta</taxon>
        <taxon>Tracheophyta</taxon>
        <taxon>Spermatophyta</taxon>
        <taxon>Magnoliopsida</taxon>
        <taxon>eudicotyledons</taxon>
        <taxon>Gunneridae</taxon>
        <taxon>Pentapetalae</taxon>
        <taxon>rosids</taxon>
        <taxon>fabids</taxon>
        <taxon>Fabales</taxon>
        <taxon>Fabaceae</taxon>
        <taxon>Papilionoideae</taxon>
        <taxon>50 kb inversion clade</taxon>
        <taxon>dalbergioids sensu lato</taxon>
        <taxon>Dalbergieae</taxon>
        <taxon>Pterocarpus clade</taxon>
        <taxon>Stylosanthes</taxon>
    </lineage>
</organism>
<accession>A0ABU6W1Y3</accession>
<name>A0ABU6W1Y3_9FABA</name>
<comment type="caution">
    <text evidence="2">The sequence shown here is derived from an EMBL/GenBank/DDBJ whole genome shotgun (WGS) entry which is preliminary data.</text>
</comment>
<evidence type="ECO:0000313" key="3">
    <source>
        <dbReference type="Proteomes" id="UP001341840"/>
    </source>
</evidence>
<evidence type="ECO:0000256" key="1">
    <source>
        <dbReference type="SAM" id="MobiDB-lite"/>
    </source>
</evidence>
<gene>
    <name evidence="2" type="ORF">PIB30_115057</name>
</gene>